<organism evidence="12 14">
    <name type="scientific">Faecalibaculum rodentium</name>
    <dbReference type="NCBI Taxonomy" id="1702221"/>
    <lineage>
        <taxon>Bacteria</taxon>
        <taxon>Bacillati</taxon>
        <taxon>Bacillota</taxon>
        <taxon>Erysipelotrichia</taxon>
        <taxon>Erysipelotrichales</taxon>
        <taxon>Erysipelotrichaceae</taxon>
        <taxon>Faecalibaculum</taxon>
    </lineage>
</organism>
<dbReference type="InterPro" id="IPR018151">
    <property type="entry name" value="TF_GreA/GreB_CS"/>
</dbReference>
<dbReference type="InterPro" id="IPR036953">
    <property type="entry name" value="GreA/GreB_C_sf"/>
</dbReference>
<keyword evidence="4 8" id="KW-0238">DNA-binding</keyword>
<dbReference type="Proteomes" id="UP000069771">
    <property type="component" value="Chromosome"/>
</dbReference>
<reference evidence="13 15" key="2">
    <citation type="submission" date="2016-11" db="EMBL/GenBank/DDBJ databases">
        <title>Description of two novel members of the family Erysipelotrichaceae: Ileibacterium lipovorans gen. nov., sp. nov. and Dubosiella newyorkensis, gen. nov., sp. nov.</title>
        <authorList>
            <person name="Cox L.M."/>
            <person name="Sohn J."/>
            <person name="Tyrrell K.L."/>
            <person name="Citron D.M."/>
            <person name="Lawson P.A."/>
            <person name="Patel N.B."/>
            <person name="Iizumi T."/>
            <person name="Perez-Perez G.I."/>
            <person name="Goldstein E.J."/>
            <person name="Blaser M.J."/>
        </authorList>
    </citation>
    <scope>NUCLEOTIDE SEQUENCE [LARGE SCALE GENOMIC DNA]</scope>
    <source>
        <strain evidence="13 15">NYU-BL-K8</strain>
    </source>
</reference>
<comment type="function">
    <text evidence="6 8 9">Necessary for efficient RNA polymerase transcription elongation past template-encoded arresting sites. The arresting sites in DNA have the property of trapping a certain fraction of elongating RNA polymerases that pass through, resulting in locked ternary complexes. Cleavage of the nascent transcript by cleavage factors such as GreA or GreB allows the resumption of elongation from the new 3'terminus. GreA releases sequences of 2 to 3 nucleotides.</text>
</comment>
<dbReference type="HAMAP" id="MF_00105">
    <property type="entry name" value="GreA_GreB"/>
    <property type="match status" value="1"/>
</dbReference>
<dbReference type="SUPFAM" id="SSF46557">
    <property type="entry name" value="GreA transcript cleavage protein, N-terminal domain"/>
    <property type="match status" value="1"/>
</dbReference>
<dbReference type="KEGG" id="fro:AALO17_08570"/>
<comment type="similarity">
    <text evidence="1 8 9">Belongs to the GreA/GreB family.</text>
</comment>
<keyword evidence="3 8" id="KW-0805">Transcription regulation</keyword>
<dbReference type="PATRIC" id="fig|1702221.3.peg.830"/>
<feature type="domain" description="Transcription elongation factor GreA/GreB N-terminal" evidence="11">
    <location>
        <begin position="8"/>
        <end position="77"/>
    </location>
</feature>
<dbReference type="Pfam" id="PF03449">
    <property type="entry name" value="GreA_GreB_N"/>
    <property type="match status" value="1"/>
</dbReference>
<evidence type="ECO:0000313" key="13">
    <source>
        <dbReference type="EMBL" id="OLU43640.1"/>
    </source>
</evidence>
<dbReference type="InterPro" id="IPR001437">
    <property type="entry name" value="Tscrpt_elong_fac_GreA/B_C"/>
</dbReference>
<dbReference type="GO" id="GO:0003677">
    <property type="term" value="F:DNA binding"/>
    <property type="evidence" value="ECO:0007669"/>
    <property type="project" value="UniProtKB-UniRule"/>
</dbReference>
<dbReference type="PROSITE" id="PS00829">
    <property type="entry name" value="GREAB_1"/>
    <property type="match status" value="1"/>
</dbReference>
<evidence type="ECO:0000256" key="8">
    <source>
        <dbReference type="HAMAP-Rule" id="MF_00105"/>
    </source>
</evidence>
<dbReference type="Gene3D" id="3.10.50.30">
    <property type="entry name" value="Transcription elongation factor, GreA/GreB, C-terminal domain"/>
    <property type="match status" value="1"/>
</dbReference>
<dbReference type="Proteomes" id="UP000186758">
    <property type="component" value="Unassembled WGS sequence"/>
</dbReference>
<feature type="domain" description="Transcription elongation factor GreA/GreB C-terminal" evidence="10">
    <location>
        <begin position="86"/>
        <end position="145"/>
    </location>
</feature>
<dbReference type="InterPro" id="IPR022691">
    <property type="entry name" value="Tscrpt_elong_fac_GreA/B_N"/>
</dbReference>
<reference evidence="12 14" key="1">
    <citation type="journal article" date="2016" name="Gut Pathog.">
        <title>Whole genome sequencing of "Faecalibaculum rodentium" ALO17, isolated from C57BL/6J laboratory mouse feces.</title>
        <authorList>
            <person name="Lim S."/>
            <person name="Chang D.H."/>
            <person name="Ahn S."/>
            <person name="Kim B.C."/>
        </authorList>
    </citation>
    <scope>NUCLEOTIDE SEQUENCE [LARGE SCALE GENOMIC DNA]</scope>
    <source>
        <strain evidence="12 14">Alo17</strain>
    </source>
</reference>
<dbReference type="InterPro" id="IPR006359">
    <property type="entry name" value="Tscrpt_elong_fac_GreA"/>
</dbReference>
<evidence type="ECO:0000256" key="2">
    <source>
        <dbReference type="ARBA" id="ARBA00013729"/>
    </source>
</evidence>
<feature type="coiled-coil region" evidence="8">
    <location>
        <begin position="51"/>
        <end position="78"/>
    </location>
</feature>
<dbReference type="GeneID" id="78477657"/>
<evidence type="ECO:0000256" key="9">
    <source>
        <dbReference type="RuleBase" id="RU000556"/>
    </source>
</evidence>
<dbReference type="AlphaFoldDB" id="A0A140DTL4"/>
<keyword evidence="12" id="KW-0251">Elongation factor</keyword>
<evidence type="ECO:0000259" key="11">
    <source>
        <dbReference type="Pfam" id="PF03449"/>
    </source>
</evidence>
<dbReference type="Pfam" id="PF01272">
    <property type="entry name" value="GreA_GreB"/>
    <property type="match status" value="1"/>
</dbReference>
<evidence type="ECO:0000256" key="1">
    <source>
        <dbReference type="ARBA" id="ARBA00008213"/>
    </source>
</evidence>
<dbReference type="PIRSF" id="PIRSF006092">
    <property type="entry name" value="GreA_GreB"/>
    <property type="match status" value="1"/>
</dbReference>
<dbReference type="PANTHER" id="PTHR30437">
    <property type="entry name" value="TRANSCRIPTION ELONGATION FACTOR GREA"/>
    <property type="match status" value="1"/>
</dbReference>
<dbReference type="GO" id="GO:0006354">
    <property type="term" value="P:DNA-templated transcription elongation"/>
    <property type="evidence" value="ECO:0007669"/>
    <property type="project" value="TreeGrafter"/>
</dbReference>
<dbReference type="Gene3D" id="1.10.287.180">
    <property type="entry name" value="Transcription elongation factor, GreA/GreB, N-terminal domain"/>
    <property type="match status" value="1"/>
</dbReference>
<keyword evidence="14" id="KW-1185">Reference proteome</keyword>
<evidence type="ECO:0000256" key="6">
    <source>
        <dbReference type="ARBA" id="ARBA00024916"/>
    </source>
</evidence>
<dbReference type="OrthoDB" id="9808774at2"/>
<sequence>MASNEKFYVTQEGYNDLERELENLIHVVRQEVIVELQEARAQGDLSENADYDAARDHQAQVEARIRELEALLKKAEIIDESQVRKNAVVHIGSEVTLKDLSDGSVNTYTIVGTIEADPFENKISNESPVAKAIMDHKAGDTVHIDKVPVPYDVVIEDLK</sequence>
<dbReference type="PANTHER" id="PTHR30437:SF4">
    <property type="entry name" value="TRANSCRIPTION ELONGATION FACTOR GREA"/>
    <property type="match status" value="1"/>
</dbReference>
<evidence type="ECO:0000313" key="15">
    <source>
        <dbReference type="Proteomes" id="UP000186758"/>
    </source>
</evidence>
<proteinExistence type="inferred from homology"/>
<dbReference type="FunFam" id="1.10.287.180:FF:000001">
    <property type="entry name" value="Transcription elongation factor GreA"/>
    <property type="match status" value="1"/>
</dbReference>
<dbReference type="STRING" id="1702221.AALO17_08570"/>
<keyword evidence="5 8" id="KW-0804">Transcription</keyword>
<dbReference type="InterPro" id="IPR028624">
    <property type="entry name" value="Tscrpt_elong_fac_GreA/B"/>
</dbReference>
<protein>
    <recommendedName>
        <fullName evidence="2 8">Transcription elongation factor GreA</fullName>
    </recommendedName>
    <alternativeName>
        <fullName evidence="7 8">Transcript cleavage factor GreA</fullName>
    </alternativeName>
</protein>
<dbReference type="EMBL" id="CP011391">
    <property type="protein sequence ID" value="AMK53991.1"/>
    <property type="molecule type" value="Genomic_DNA"/>
</dbReference>
<evidence type="ECO:0000256" key="4">
    <source>
        <dbReference type="ARBA" id="ARBA00023125"/>
    </source>
</evidence>
<evidence type="ECO:0000256" key="3">
    <source>
        <dbReference type="ARBA" id="ARBA00023015"/>
    </source>
</evidence>
<gene>
    <name evidence="8" type="primary">greA</name>
    <name evidence="12" type="ORF">AALO17_08570</name>
    <name evidence="13" type="ORF">BO223_11210</name>
</gene>
<keyword evidence="12" id="KW-0648">Protein biosynthesis</keyword>
<evidence type="ECO:0000256" key="7">
    <source>
        <dbReference type="ARBA" id="ARBA00030776"/>
    </source>
</evidence>
<dbReference type="InterPro" id="IPR036805">
    <property type="entry name" value="Tscrpt_elong_fac_GreA/B_N_sf"/>
</dbReference>
<accession>A0A140DTL4</accession>
<keyword evidence="8" id="KW-0175">Coiled coil</keyword>
<name>A0A140DTL4_9FIRM</name>
<dbReference type="GO" id="GO:0003746">
    <property type="term" value="F:translation elongation factor activity"/>
    <property type="evidence" value="ECO:0007669"/>
    <property type="project" value="UniProtKB-KW"/>
</dbReference>
<dbReference type="NCBIfam" id="NF001263">
    <property type="entry name" value="PRK00226.1-4"/>
    <property type="match status" value="1"/>
</dbReference>
<evidence type="ECO:0000256" key="5">
    <source>
        <dbReference type="ARBA" id="ARBA00023163"/>
    </source>
</evidence>
<dbReference type="InterPro" id="IPR023459">
    <property type="entry name" value="Tscrpt_elong_fac_GreA/B_fam"/>
</dbReference>
<evidence type="ECO:0000313" key="14">
    <source>
        <dbReference type="Proteomes" id="UP000069771"/>
    </source>
</evidence>
<dbReference type="GO" id="GO:0070063">
    <property type="term" value="F:RNA polymerase binding"/>
    <property type="evidence" value="ECO:0007669"/>
    <property type="project" value="InterPro"/>
</dbReference>
<evidence type="ECO:0000259" key="10">
    <source>
        <dbReference type="Pfam" id="PF01272"/>
    </source>
</evidence>
<evidence type="ECO:0000313" key="12">
    <source>
        <dbReference type="EMBL" id="AMK53991.1"/>
    </source>
</evidence>
<dbReference type="EMBL" id="MPJZ01000096">
    <property type="protein sequence ID" value="OLU43640.1"/>
    <property type="molecule type" value="Genomic_DNA"/>
</dbReference>
<dbReference type="SUPFAM" id="SSF54534">
    <property type="entry name" value="FKBP-like"/>
    <property type="match status" value="1"/>
</dbReference>
<dbReference type="RefSeq" id="WP_067555825.1">
    <property type="nucleotide sequence ID" value="NZ_CAJTBG010000042.1"/>
</dbReference>
<dbReference type="NCBIfam" id="TIGR01462">
    <property type="entry name" value="greA"/>
    <property type="match status" value="1"/>
</dbReference>
<dbReference type="GO" id="GO:0032784">
    <property type="term" value="P:regulation of DNA-templated transcription elongation"/>
    <property type="evidence" value="ECO:0007669"/>
    <property type="project" value="UniProtKB-UniRule"/>
</dbReference>